<dbReference type="EMBL" id="JAHLQO010000006">
    <property type="protein sequence ID" value="MBU5669948.1"/>
    <property type="molecule type" value="Genomic_DNA"/>
</dbReference>
<dbReference type="PANTHER" id="PTHR33507">
    <property type="entry name" value="INNER MEMBRANE PROTEIN YBBJ"/>
    <property type="match status" value="1"/>
</dbReference>
<dbReference type="InterPro" id="IPR056739">
    <property type="entry name" value="NfeD_membrane"/>
</dbReference>
<feature type="transmembrane region" description="Helical" evidence="1">
    <location>
        <begin position="39"/>
        <end position="57"/>
    </location>
</feature>
<evidence type="ECO:0000256" key="1">
    <source>
        <dbReference type="SAM" id="Phobius"/>
    </source>
</evidence>
<proteinExistence type="predicted"/>
<evidence type="ECO:0000313" key="4">
    <source>
        <dbReference type="Proteomes" id="UP000783742"/>
    </source>
</evidence>
<feature type="transmembrane region" description="Helical" evidence="1">
    <location>
        <begin position="109"/>
        <end position="127"/>
    </location>
</feature>
<sequence length="241" mass="26165">MKNYKKLLTILALFLPILVITFAKGQVTNSLIEFFSRDYVFTILLVIALAGAVIEILTPGFGLGGIISLVSFGIFFWGNILMGNSNWYALILFVAGILLIGFEIIIPGFGICGISGILAVAAALIIAMGDLYFAIFSLAIAIVISFIIGYFLFKKGIDSEVVNRLRLFTTTNTEQGFVSVPEEEINIGDELITSSVLRPTGFAINNGKKIEVISESGYISSDEKVVVTRLSGPRIYVKSTK</sequence>
<keyword evidence="4" id="KW-1185">Reference proteome</keyword>
<keyword evidence="1" id="KW-1133">Transmembrane helix</keyword>
<protein>
    <submittedName>
        <fullName evidence="3">Nodulation protein NfeD</fullName>
    </submittedName>
</protein>
<accession>A0ABS6FIQ3</accession>
<feature type="domain" description="NfeD integral membrane" evidence="2">
    <location>
        <begin position="40"/>
        <end position="154"/>
    </location>
</feature>
<feature type="transmembrane region" description="Helical" evidence="1">
    <location>
        <begin position="133"/>
        <end position="153"/>
    </location>
</feature>
<dbReference type="Pfam" id="PF24961">
    <property type="entry name" value="NfeD_membrane"/>
    <property type="match status" value="1"/>
</dbReference>
<feature type="transmembrane region" description="Helical" evidence="1">
    <location>
        <begin position="62"/>
        <end position="80"/>
    </location>
</feature>
<gene>
    <name evidence="3" type="ORF">KQI68_08885</name>
</gene>
<dbReference type="Proteomes" id="UP000783742">
    <property type="component" value="Unassembled WGS sequence"/>
</dbReference>
<organism evidence="3 4">
    <name type="scientific">Peptoniphilus ovalis</name>
    <dbReference type="NCBI Taxonomy" id="2841503"/>
    <lineage>
        <taxon>Bacteria</taxon>
        <taxon>Bacillati</taxon>
        <taxon>Bacillota</taxon>
        <taxon>Tissierellia</taxon>
        <taxon>Tissierellales</taxon>
        <taxon>Peptoniphilaceae</taxon>
        <taxon>Peptoniphilus</taxon>
    </lineage>
</organism>
<keyword evidence="1" id="KW-0472">Membrane</keyword>
<evidence type="ECO:0000313" key="3">
    <source>
        <dbReference type="EMBL" id="MBU5669948.1"/>
    </source>
</evidence>
<dbReference type="InterPro" id="IPR052165">
    <property type="entry name" value="Membrane_assoc_protease"/>
</dbReference>
<dbReference type="PANTHER" id="PTHR33507:SF3">
    <property type="entry name" value="INNER MEMBRANE PROTEIN YBBJ"/>
    <property type="match status" value="1"/>
</dbReference>
<comment type="caution">
    <text evidence="3">The sequence shown here is derived from an EMBL/GenBank/DDBJ whole genome shotgun (WGS) entry which is preliminary data.</text>
</comment>
<evidence type="ECO:0000259" key="2">
    <source>
        <dbReference type="Pfam" id="PF24961"/>
    </source>
</evidence>
<feature type="transmembrane region" description="Helical" evidence="1">
    <location>
        <begin position="86"/>
        <end position="102"/>
    </location>
</feature>
<name>A0ABS6FIQ3_9FIRM</name>
<reference evidence="3 4" key="1">
    <citation type="submission" date="2021-06" db="EMBL/GenBank/DDBJ databases">
        <authorList>
            <person name="Sun Q."/>
            <person name="Li D."/>
        </authorList>
    </citation>
    <scope>NUCLEOTIDE SEQUENCE [LARGE SCALE GENOMIC DNA]</scope>
    <source>
        <strain evidence="3 4">MSJ-1</strain>
    </source>
</reference>
<dbReference type="RefSeq" id="WP_216549788.1">
    <property type="nucleotide sequence ID" value="NZ_JAHLQO010000006.1"/>
</dbReference>
<keyword evidence="1" id="KW-0812">Transmembrane</keyword>